<dbReference type="Proteomes" id="UP001627284">
    <property type="component" value="Unassembled WGS sequence"/>
</dbReference>
<dbReference type="SMART" id="SM00636">
    <property type="entry name" value="Glyco_18"/>
    <property type="match status" value="1"/>
</dbReference>
<proteinExistence type="inferred from homology"/>
<dbReference type="SUPFAM" id="SSF51445">
    <property type="entry name" value="(Trans)glycosidases"/>
    <property type="match status" value="1"/>
</dbReference>
<name>A0ABD2RJI1_9SOLN</name>
<keyword evidence="4" id="KW-0325">Glycoprotein</keyword>
<keyword evidence="5" id="KW-0326">Glycosidase</keyword>
<dbReference type="PANTHER" id="PTHR11177">
    <property type="entry name" value="CHITINASE"/>
    <property type="match status" value="1"/>
</dbReference>
<dbReference type="InterPro" id="IPR050314">
    <property type="entry name" value="Glycosyl_Hydrlase_18"/>
</dbReference>
<feature type="chain" id="PRO_5044785947" description="GH18 domain-containing protein" evidence="6">
    <location>
        <begin position="30"/>
        <end position="383"/>
    </location>
</feature>
<keyword evidence="9" id="KW-1185">Reference proteome</keyword>
<evidence type="ECO:0000256" key="2">
    <source>
        <dbReference type="ARBA" id="ARBA00022729"/>
    </source>
</evidence>
<dbReference type="EMBL" id="JBJKTR010000019">
    <property type="protein sequence ID" value="KAL3331618.1"/>
    <property type="molecule type" value="Genomic_DNA"/>
</dbReference>
<reference evidence="8 9" key="1">
    <citation type="submission" date="2024-05" db="EMBL/GenBank/DDBJ databases">
        <title>De novo assembly of an allotetraploid wild potato.</title>
        <authorList>
            <person name="Hosaka A.J."/>
        </authorList>
    </citation>
    <scope>NUCLEOTIDE SEQUENCE [LARGE SCALE GENOMIC DNA]</scope>
    <source>
        <tissue evidence="8">Young leaves</tissue>
    </source>
</reference>
<protein>
    <recommendedName>
        <fullName evidence="7">GH18 domain-containing protein</fullName>
    </recommendedName>
</protein>
<dbReference type="InterPro" id="IPR029070">
    <property type="entry name" value="Chitinase_insertion_sf"/>
</dbReference>
<gene>
    <name evidence="8" type="ORF">AABB24_032293</name>
</gene>
<dbReference type="FunFam" id="3.20.20.80:FF:000091">
    <property type="entry name" value="Class V chitinase CHIT5"/>
    <property type="match status" value="1"/>
</dbReference>
<comment type="similarity">
    <text evidence="1">Belongs to the glycosyl hydrolase 18 family. Chitinase class V subfamily.</text>
</comment>
<evidence type="ECO:0000313" key="9">
    <source>
        <dbReference type="Proteomes" id="UP001627284"/>
    </source>
</evidence>
<dbReference type="PANTHER" id="PTHR11177:SF383">
    <property type="entry name" value="GLYCOSYL HYDROLASE FAMILY PROTEIN WITH CHITINASE INSERTION DOMAIN-CONTAINING PROTEIN"/>
    <property type="match status" value="1"/>
</dbReference>
<dbReference type="CDD" id="cd02879">
    <property type="entry name" value="GH18_plant_chitinase_class_V"/>
    <property type="match status" value="1"/>
</dbReference>
<evidence type="ECO:0000256" key="6">
    <source>
        <dbReference type="SAM" id="SignalP"/>
    </source>
</evidence>
<dbReference type="Gene3D" id="3.10.50.10">
    <property type="match status" value="1"/>
</dbReference>
<accession>A0ABD2RJI1</accession>
<sequence length="383" mass="42485">SQLTFNSMANFIKLFFLFFFLQQLIFSNGQNDVVKGGYWFRDSGLSLNNIDSTLFTHLFCAFANLNPQSNQLVISPEDQDSFRQFTSIVMGKNPSVKTLLSIGGGRANRTAYGVMARTPNSRKSFIDSSIKLARQLGFHGLDLDWEYPESTIDMTNLGTLLDEFRAAINTESRNSGRASLFLTAAVSNTPRVNGLNYPVQAVARNLDWLNVMSYDFYGPNWSPSQTNSHAQLFDPVSHVSGSDGTTSWIQAGVAAQKLVLGMPFYGYAWQLVNANNHGLRAPANGKSSAGSIDDGSMTYIQIKNYIVQNRATMVYNATIVGDYCYSSNTWISYDDTQSVRNKVNYVKGRGLRGYFAWHVAADQNWVLSKTASQTWGASPQAVK</sequence>
<dbReference type="PROSITE" id="PS51910">
    <property type="entry name" value="GH18_2"/>
    <property type="match status" value="1"/>
</dbReference>
<evidence type="ECO:0000256" key="1">
    <source>
        <dbReference type="ARBA" id="ARBA00008682"/>
    </source>
</evidence>
<dbReference type="Pfam" id="PF00704">
    <property type="entry name" value="Glyco_hydro_18"/>
    <property type="match status" value="1"/>
</dbReference>
<dbReference type="InterPro" id="IPR017853">
    <property type="entry name" value="GH"/>
</dbReference>
<evidence type="ECO:0000259" key="7">
    <source>
        <dbReference type="PROSITE" id="PS51910"/>
    </source>
</evidence>
<dbReference type="SUPFAM" id="SSF54556">
    <property type="entry name" value="Chitinase insertion domain"/>
    <property type="match status" value="1"/>
</dbReference>
<evidence type="ECO:0000256" key="5">
    <source>
        <dbReference type="ARBA" id="ARBA00023295"/>
    </source>
</evidence>
<comment type="caution">
    <text evidence="8">The sequence shown here is derived from an EMBL/GenBank/DDBJ whole genome shotgun (WGS) entry which is preliminary data.</text>
</comment>
<keyword evidence="2 6" id="KW-0732">Signal</keyword>
<feature type="non-terminal residue" evidence="8">
    <location>
        <position position="1"/>
    </location>
</feature>
<feature type="signal peptide" evidence="6">
    <location>
        <begin position="1"/>
        <end position="29"/>
    </location>
</feature>
<dbReference type="InterPro" id="IPR001223">
    <property type="entry name" value="Glyco_hydro18_cat"/>
</dbReference>
<dbReference type="AlphaFoldDB" id="A0ABD2RJI1"/>
<dbReference type="Gene3D" id="3.20.20.80">
    <property type="entry name" value="Glycosidases"/>
    <property type="match status" value="1"/>
</dbReference>
<dbReference type="GO" id="GO:0016798">
    <property type="term" value="F:hydrolase activity, acting on glycosyl bonds"/>
    <property type="evidence" value="ECO:0007669"/>
    <property type="project" value="UniProtKB-KW"/>
</dbReference>
<feature type="domain" description="GH18" evidence="7">
    <location>
        <begin position="33"/>
        <end position="378"/>
    </location>
</feature>
<dbReference type="InterPro" id="IPR011583">
    <property type="entry name" value="Chitinase_II/V-like_cat"/>
</dbReference>
<evidence type="ECO:0000256" key="4">
    <source>
        <dbReference type="ARBA" id="ARBA00023180"/>
    </source>
</evidence>
<evidence type="ECO:0000313" key="8">
    <source>
        <dbReference type="EMBL" id="KAL3331618.1"/>
    </source>
</evidence>
<keyword evidence="3" id="KW-0378">Hydrolase</keyword>
<dbReference type="FunFam" id="3.10.50.10:FF:000003">
    <property type="entry name" value="Class V chitinase CHIT5b"/>
    <property type="match status" value="1"/>
</dbReference>
<evidence type="ECO:0000256" key="3">
    <source>
        <dbReference type="ARBA" id="ARBA00022801"/>
    </source>
</evidence>
<organism evidence="8 9">
    <name type="scientific">Solanum stoloniferum</name>
    <dbReference type="NCBI Taxonomy" id="62892"/>
    <lineage>
        <taxon>Eukaryota</taxon>
        <taxon>Viridiplantae</taxon>
        <taxon>Streptophyta</taxon>
        <taxon>Embryophyta</taxon>
        <taxon>Tracheophyta</taxon>
        <taxon>Spermatophyta</taxon>
        <taxon>Magnoliopsida</taxon>
        <taxon>eudicotyledons</taxon>
        <taxon>Gunneridae</taxon>
        <taxon>Pentapetalae</taxon>
        <taxon>asterids</taxon>
        <taxon>lamiids</taxon>
        <taxon>Solanales</taxon>
        <taxon>Solanaceae</taxon>
        <taxon>Solanoideae</taxon>
        <taxon>Solaneae</taxon>
        <taxon>Solanum</taxon>
    </lineage>
</organism>